<dbReference type="OrthoDB" id="9814284at2"/>
<keyword evidence="2" id="KW-1185">Reference proteome</keyword>
<dbReference type="Proteomes" id="UP000309061">
    <property type="component" value="Chromosome"/>
</dbReference>
<dbReference type="EMBL" id="CP046052">
    <property type="protein sequence ID" value="QGM46983.1"/>
    <property type="molecule type" value="Genomic_DNA"/>
</dbReference>
<dbReference type="PANTHER" id="PTHR38453">
    <property type="entry name" value="CYTOPLASMIC PROTEIN-RELATED"/>
    <property type="match status" value="1"/>
</dbReference>
<dbReference type="InterPro" id="IPR007423">
    <property type="entry name" value="Sel_put"/>
</dbReference>
<gene>
    <name evidence="1" type="ORF">H2LOC_015510</name>
</gene>
<dbReference type="RefSeq" id="WP_136498063.1">
    <property type="nucleotide sequence ID" value="NZ_CP046052.1"/>
</dbReference>
<accession>A0A6B8KK63</accession>
<evidence type="ECO:0000313" key="1">
    <source>
        <dbReference type="EMBL" id="QGM46983.1"/>
    </source>
</evidence>
<name>A0A6B8KK63_9HYPH</name>
<dbReference type="Pfam" id="PF04328">
    <property type="entry name" value="Sel_put"/>
    <property type="match status" value="1"/>
</dbReference>
<evidence type="ECO:0000313" key="2">
    <source>
        <dbReference type="Proteomes" id="UP000309061"/>
    </source>
</evidence>
<dbReference type="AlphaFoldDB" id="A0A6B8KK63"/>
<sequence length="75" mass="8454">MDCLNCGPLRLDLSRLAKKLRSGANLMIGQPDYDAYAAHRRASHPGEPVMSREEFFLERQARRFGEGGSRALRCC</sequence>
<organism evidence="1 2">
    <name type="scientific">Methylocystis heyeri</name>
    <dbReference type="NCBI Taxonomy" id="391905"/>
    <lineage>
        <taxon>Bacteria</taxon>
        <taxon>Pseudomonadati</taxon>
        <taxon>Pseudomonadota</taxon>
        <taxon>Alphaproteobacteria</taxon>
        <taxon>Hyphomicrobiales</taxon>
        <taxon>Methylocystaceae</taxon>
        <taxon>Methylocystis</taxon>
    </lineage>
</organism>
<proteinExistence type="predicted"/>
<dbReference type="PANTHER" id="PTHR38453:SF1">
    <property type="entry name" value="CYTOPLASMIC PROTEIN"/>
    <property type="match status" value="1"/>
</dbReference>
<dbReference type="KEGG" id="mhey:H2LOC_015510"/>
<protein>
    <submittedName>
        <fullName evidence="1">Putative selenoprotein</fullName>
    </submittedName>
</protein>
<reference evidence="1 2" key="1">
    <citation type="submission" date="2019-11" db="EMBL/GenBank/DDBJ databases">
        <title>The genome sequence of Methylocystis heyeri.</title>
        <authorList>
            <person name="Oshkin I.Y."/>
            <person name="Miroshnikov K."/>
            <person name="Dedysh S.N."/>
        </authorList>
    </citation>
    <scope>NUCLEOTIDE SEQUENCE [LARGE SCALE GENOMIC DNA]</scope>
    <source>
        <strain evidence="1 2">H2</strain>
    </source>
</reference>